<accession>A0A914ZZR5</accession>
<reference evidence="3" key="1">
    <citation type="submission" date="2022-11" db="UniProtKB">
        <authorList>
            <consortium name="WormBaseParasite"/>
        </authorList>
    </citation>
    <scope>IDENTIFICATION</scope>
</reference>
<feature type="region of interest" description="Disordered" evidence="1">
    <location>
        <begin position="1"/>
        <end position="59"/>
    </location>
</feature>
<dbReference type="Proteomes" id="UP000887569">
    <property type="component" value="Unplaced"/>
</dbReference>
<sequence>MRVLHEARQLNGHGMKPCDQTRKISAGSKSANEQRRTTDTEAGGIQPGKPASSNSSVSDWESGNLYPQLFFYFVRSFTFSRRRISFTGSSILIPSSHRLGKCRSDQFST</sequence>
<evidence type="ECO:0000313" key="2">
    <source>
        <dbReference type="Proteomes" id="UP000887569"/>
    </source>
</evidence>
<evidence type="ECO:0000313" key="3">
    <source>
        <dbReference type="WBParaSite" id="PgE025_g002_t03"/>
    </source>
</evidence>
<dbReference type="AlphaFoldDB" id="A0A914ZZR5"/>
<evidence type="ECO:0000256" key="1">
    <source>
        <dbReference type="SAM" id="MobiDB-lite"/>
    </source>
</evidence>
<keyword evidence="2" id="KW-1185">Reference proteome</keyword>
<name>A0A914ZZR5_PARUN</name>
<proteinExistence type="predicted"/>
<protein>
    <submittedName>
        <fullName evidence="3">Uncharacterized protein</fullName>
    </submittedName>
</protein>
<dbReference type="WBParaSite" id="PgE025_g002_t03">
    <property type="protein sequence ID" value="PgE025_g002_t03"/>
    <property type="gene ID" value="PgE025_g002"/>
</dbReference>
<organism evidence="2 3">
    <name type="scientific">Parascaris univalens</name>
    <name type="common">Nematode worm</name>
    <dbReference type="NCBI Taxonomy" id="6257"/>
    <lineage>
        <taxon>Eukaryota</taxon>
        <taxon>Metazoa</taxon>
        <taxon>Ecdysozoa</taxon>
        <taxon>Nematoda</taxon>
        <taxon>Chromadorea</taxon>
        <taxon>Rhabditida</taxon>
        <taxon>Spirurina</taxon>
        <taxon>Ascaridomorpha</taxon>
        <taxon>Ascaridoidea</taxon>
        <taxon>Ascarididae</taxon>
        <taxon>Parascaris</taxon>
    </lineage>
</organism>